<evidence type="ECO:0000313" key="2">
    <source>
        <dbReference type="Proteomes" id="UP001176940"/>
    </source>
</evidence>
<protein>
    <submittedName>
        <fullName evidence="1">Uncharacterized protein</fullName>
    </submittedName>
</protein>
<dbReference type="Proteomes" id="UP001176940">
    <property type="component" value="Unassembled WGS sequence"/>
</dbReference>
<name>A0ABN9MT42_9NEOB</name>
<gene>
    <name evidence="1" type="ORF">RIMI_LOCUS23245815</name>
</gene>
<dbReference type="EMBL" id="CAUEEQ010079457">
    <property type="protein sequence ID" value="CAJ0968616.1"/>
    <property type="molecule type" value="Genomic_DNA"/>
</dbReference>
<accession>A0ABN9MT42</accession>
<sequence>MTSILDLEMTTF</sequence>
<keyword evidence="2" id="KW-1185">Reference proteome</keyword>
<organism evidence="1 2">
    <name type="scientific">Ranitomeya imitator</name>
    <name type="common">mimic poison frog</name>
    <dbReference type="NCBI Taxonomy" id="111125"/>
    <lineage>
        <taxon>Eukaryota</taxon>
        <taxon>Metazoa</taxon>
        <taxon>Chordata</taxon>
        <taxon>Craniata</taxon>
        <taxon>Vertebrata</taxon>
        <taxon>Euteleostomi</taxon>
        <taxon>Amphibia</taxon>
        <taxon>Batrachia</taxon>
        <taxon>Anura</taxon>
        <taxon>Neobatrachia</taxon>
        <taxon>Hyloidea</taxon>
        <taxon>Dendrobatidae</taxon>
        <taxon>Dendrobatinae</taxon>
        <taxon>Ranitomeya</taxon>
    </lineage>
</organism>
<proteinExistence type="predicted"/>
<reference evidence="1" key="1">
    <citation type="submission" date="2023-07" db="EMBL/GenBank/DDBJ databases">
        <authorList>
            <person name="Stuckert A."/>
        </authorList>
    </citation>
    <scope>NUCLEOTIDE SEQUENCE</scope>
</reference>
<comment type="caution">
    <text evidence="1">The sequence shown here is derived from an EMBL/GenBank/DDBJ whole genome shotgun (WGS) entry which is preliminary data.</text>
</comment>
<evidence type="ECO:0000313" key="1">
    <source>
        <dbReference type="EMBL" id="CAJ0968616.1"/>
    </source>
</evidence>